<feature type="disulfide bond" evidence="16">
    <location>
        <begin position="103"/>
        <end position="139"/>
    </location>
</feature>
<dbReference type="PANTHER" id="PTHR15224:SF1">
    <property type="entry name" value="NADH DEHYDROGENASE [UBIQUINONE] IRON-SULFUR PROTEIN 5"/>
    <property type="match status" value="1"/>
</dbReference>
<evidence type="ECO:0000256" key="4">
    <source>
        <dbReference type="ARBA" id="ARBA00007372"/>
    </source>
</evidence>
<comment type="subcellular location">
    <subcellularLocation>
        <location evidence="3">Mitochondrion inner membrane</location>
        <topology evidence="3">Peripheral membrane protein</topology>
    </subcellularLocation>
    <subcellularLocation>
        <location evidence="2">Mitochondrion intermembrane space</location>
    </subcellularLocation>
</comment>
<feature type="region of interest" description="Disordered" evidence="17">
    <location>
        <begin position="246"/>
        <end position="286"/>
    </location>
</feature>
<evidence type="ECO:0000256" key="1">
    <source>
        <dbReference type="ARBA" id="ARBA00003195"/>
    </source>
</evidence>
<evidence type="ECO:0000259" key="18">
    <source>
        <dbReference type="Pfam" id="PF25534"/>
    </source>
</evidence>
<dbReference type="GO" id="GO:0005743">
    <property type="term" value="C:mitochondrial inner membrane"/>
    <property type="evidence" value="ECO:0007669"/>
    <property type="project" value="UniProtKB-SubCell"/>
</dbReference>
<keyword evidence="8" id="KW-0679">Respiratory chain</keyword>
<comment type="similarity">
    <text evidence="4">Belongs to the complex I NDUFS5 subunit family.</text>
</comment>
<keyword evidence="10" id="KW-0249">Electron transport</keyword>
<keyword evidence="12" id="KW-0472">Membrane</keyword>
<evidence type="ECO:0000256" key="15">
    <source>
        <dbReference type="ARBA" id="ARBA00032739"/>
    </source>
</evidence>
<feature type="domain" description="DUF7918" evidence="18">
    <location>
        <begin position="445"/>
        <end position="481"/>
    </location>
</feature>
<feature type="region of interest" description="Disordered" evidence="17">
    <location>
        <begin position="856"/>
        <end position="909"/>
    </location>
</feature>
<gene>
    <name evidence="19" type="ORF">OOU_Y34scaffold00552g27</name>
</gene>
<comment type="subunit">
    <text evidence="5">Mammalian complex I is composed of 45 different subunits. This is a component of the iron-sulfur (IP) fragment of the enzyme.</text>
</comment>
<evidence type="ECO:0000256" key="16">
    <source>
        <dbReference type="PIRSR" id="PIRSR619342-50"/>
    </source>
</evidence>
<dbReference type="PANTHER" id="PTHR15224">
    <property type="entry name" value="NADH DEHYDROGENASE [UBIQUINONE] IRON-SULFUR PROTEIN 5"/>
    <property type="match status" value="1"/>
</dbReference>
<proteinExistence type="inferred from homology"/>
<feature type="disulfide bond" evidence="16">
    <location>
        <begin position="113"/>
        <end position="129"/>
    </location>
</feature>
<dbReference type="EMBL" id="JH793052">
    <property type="protein sequence ID" value="ELQ38073.1"/>
    <property type="molecule type" value="Genomic_DNA"/>
</dbReference>
<accession>A0AA97NXH9</accession>
<evidence type="ECO:0000256" key="17">
    <source>
        <dbReference type="SAM" id="MobiDB-lite"/>
    </source>
</evidence>
<dbReference type="GO" id="GO:0032981">
    <property type="term" value="P:mitochondrial respiratory chain complex I assembly"/>
    <property type="evidence" value="ECO:0007669"/>
    <property type="project" value="TreeGrafter"/>
</dbReference>
<dbReference type="GO" id="GO:0005758">
    <property type="term" value="C:mitochondrial intermembrane space"/>
    <property type="evidence" value="ECO:0007669"/>
    <property type="project" value="UniProtKB-SubCell"/>
</dbReference>
<feature type="region of interest" description="Disordered" evidence="17">
    <location>
        <begin position="515"/>
        <end position="538"/>
    </location>
</feature>
<feature type="region of interest" description="Disordered" evidence="17">
    <location>
        <begin position="571"/>
        <end position="597"/>
    </location>
</feature>
<evidence type="ECO:0000256" key="6">
    <source>
        <dbReference type="ARBA" id="ARBA00013482"/>
    </source>
</evidence>
<evidence type="ECO:0000313" key="19">
    <source>
        <dbReference type="EMBL" id="ELQ38073.1"/>
    </source>
</evidence>
<keyword evidence="11" id="KW-0496">Mitochondrion</keyword>
<keyword evidence="9" id="KW-0999">Mitochondrion inner membrane</keyword>
<evidence type="ECO:0000256" key="12">
    <source>
        <dbReference type="ARBA" id="ARBA00023136"/>
    </source>
</evidence>
<reference evidence="19" key="1">
    <citation type="journal article" date="2012" name="PLoS Genet.">
        <title>Comparative analysis of the genomes of two field isolates of the rice blast fungus Magnaporthe oryzae.</title>
        <authorList>
            <person name="Xue M."/>
            <person name="Yang J."/>
            <person name="Li Z."/>
            <person name="Hu S."/>
            <person name="Yao N."/>
            <person name="Dean R.A."/>
            <person name="Zhao W."/>
            <person name="Shen M."/>
            <person name="Zhang H."/>
            <person name="Li C."/>
            <person name="Liu L."/>
            <person name="Cao L."/>
            <person name="Xu X."/>
            <person name="Xing Y."/>
            <person name="Hsiang T."/>
            <person name="Zhang Z."/>
            <person name="Xu J.R."/>
            <person name="Peng Y.L."/>
        </authorList>
    </citation>
    <scope>NUCLEOTIDE SEQUENCE</scope>
    <source>
        <strain evidence="19">Y34</strain>
    </source>
</reference>
<sequence>MVTPDVASLVALGWKSAARGELRSIHGDRSRNFTADLSSIATSRRRIDSTSLSQLLQGDSQHLSWRQDTALPGVGDQLKGQLTPKCFASSSAIDDNKPGPSRCFPFWQELLACYVVNTSGDDDSGKKKCAPALEDYYECLHHKKERARVEALQLAYRRAEHASPREDPPTAGQIRNLGLIGKEEDTKKFTALQASIVSSQLHDSTSYRLSFLTNLGGFYAAFQMPSFRGIKISLVTVTDSTSACLPEFPHPDGPSAKLDQQHAGPDDKRRARSASRSCAPKSNPRISVYVPSQPNTKFFFDYRVIKIPPSTPDAPETKYLFFKVFINGRHIVAWGIDLRKVTSGSAYRALYGPGRHYQHFSEDGKTVMTQPGIEARYFWFLSDVGSLGQNSGIKSVADDGGLIEVQVFRAKGRTGRTPVLDPYRSQDRYGVGVLSDGLVDRPEEAAYYDYHLYDPKDAPFATFDFHYRSWQNLRQLHIIPHDGLQAFASTSDDKFGPSDLGSTKPVWEELEEFGGGVHKDRQETHTQHSRSSSAPRASTYKLINEDSGIFDYPHSRGSAASAVRRRNSFGARNYQLNRPPQLEPPTTASFSDRIPQPSKALRDSAAYDFLLRRPLPELPPTDLADDLDPRTSRGSIVTSRRSSVSSRAPSITPSLLPYIDGESFVSESFELGVAKGVELSQKKEKEDKLWRRWSRKTTAMALPAEWLSSRSTTLPSTGQMAFDGSKAQETGKLCKTSDVSGSDYDATSIASSTSFYEYDRKRSFDSTAAPRETEHLVLGEKGQPHIALTPMQEERRRRDVDTAGAGKVSPKAKQLLGDELDFSSNFALSSSKQRANPSIQSFGTLSVSELEWAGGSPLTPESLKRQRQPSTNFLAKLWSPRAKNRSTSSKSSPFERPSGNAEGSLKGLKKKGFGASGSSLVVGLGGHLGPSNTWI</sequence>
<evidence type="ECO:0000256" key="5">
    <source>
        <dbReference type="ARBA" id="ARBA00011261"/>
    </source>
</evidence>
<evidence type="ECO:0000256" key="11">
    <source>
        <dbReference type="ARBA" id="ARBA00023128"/>
    </source>
</evidence>
<feature type="compositionally biased region" description="Basic and acidic residues" evidence="17">
    <location>
        <begin position="792"/>
        <end position="801"/>
    </location>
</feature>
<dbReference type="InterPro" id="IPR019342">
    <property type="entry name" value="NADH_UbQ_OxRdtase_FeS-su5"/>
</dbReference>
<protein>
    <recommendedName>
        <fullName evidence="6">NADH dehydrogenase [ubiquinone] iron-sulfur protein 5</fullName>
    </recommendedName>
    <alternativeName>
        <fullName evidence="14">Complex I-15 kDa</fullName>
    </alternativeName>
    <alternativeName>
        <fullName evidence="15">NADH-ubiquinone oxidoreductase 15 kDa subunit</fullName>
    </alternativeName>
</protein>
<comment type="function">
    <text evidence="1">Accessory subunit of the mitochondrial membrane respiratory chain NADH dehydrogenase (Complex I), that is believed not to be involved in catalysis. Complex I functions in the transfer of electrons from NADH to the respiratory chain. The immediate electron acceptor for the enzyme is believed to be ubiquinone.</text>
</comment>
<dbReference type="CDD" id="cd24141">
    <property type="entry name" value="NDUFS5-like"/>
    <property type="match status" value="1"/>
</dbReference>
<name>A0AA97NXH9_PYRO3</name>
<feature type="compositionally biased region" description="Polar residues" evidence="17">
    <location>
        <begin position="574"/>
        <end position="590"/>
    </location>
</feature>
<dbReference type="Proteomes" id="UP000011086">
    <property type="component" value="Unassembled WGS sequence"/>
</dbReference>
<dbReference type="Pfam" id="PF25534">
    <property type="entry name" value="DUF7918"/>
    <property type="match status" value="1"/>
</dbReference>
<organism evidence="19">
    <name type="scientific">Pyricularia oryzae (strain Y34)</name>
    <name type="common">Rice blast fungus</name>
    <name type="synonym">Magnaporthe oryzae</name>
    <dbReference type="NCBI Taxonomy" id="1143189"/>
    <lineage>
        <taxon>Eukaryota</taxon>
        <taxon>Fungi</taxon>
        <taxon>Dikarya</taxon>
        <taxon>Ascomycota</taxon>
        <taxon>Pezizomycotina</taxon>
        <taxon>Sordariomycetes</taxon>
        <taxon>Sordariomycetidae</taxon>
        <taxon>Magnaporthales</taxon>
        <taxon>Pyriculariaceae</taxon>
        <taxon>Pyricularia</taxon>
    </lineage>
</organism>
<evidence type="ECO:0000256" key="14">
    <source>
        <dbReference type="ARBA" id="ARBA00031222"/>
    </source>
</evidence>
<evidence type="ECO:0000256" key="3">
    <source>
        <dbReference type="ARBA" id="ARBA00004637"/>
    </source>
</evidence>
<feature type="compositionally biased region" description="Low complexity" evidence="17">
    <location>
        <begin position="632"/>
        <end position="646"/>
    </location>
</feature>
<dbReference type="AlphaFoldDB" id="A0AA97NXH9"/>
<feature type="region of interest" description="Disordered" evidence="17">
    <location>
        <begin position="618"/>
        <end position="646"/>
    </location>
</feature>
<dbReference type="InterPro" id="IPR057678">
    <property type="entry name" value="DUF7918"/>
</dbReference>
<evidence type="ECO:0000256" key="10">
    <source>
        <dbReference type="ARBA" id="ARBA00022982"/>
    </source>
</evidence>
<feature type="compositionally biased region" description="Basic and acidic residues" evidence="17">
    <location>
        <begin position="517"/>
        <end position="526"/>
    </location>
</feature>
<keyword evidence="7" id="KW-0813">Transport</keyword>
<evidence type="ECO:0000256" key="13">
    <source>
        <dbReference type="ARBA" id="ARBA00023157"/>
    </source>
</evidence>
<evidence type="ECO:0000256" key="2">
    <source>
        <dbReference type="ARBA" id="ARBA00004569"/>
    </source>
</evidence>
<evidence type="ECO:0000256" key="7">
    <source>
        <dbReference type="ARBA" id="ARBA00022448"/>
    </source>
</evidence>
<evidence type="ECO:0000256" key="9">
    <source>
        <dbReference type="ARBA" id="ARBA00022792"/>
    </source>
</evidence>
<keyword evidence="13 16" id="KW-1015">Disulfide bond</keyword>
<feature type="region of interest" description="Disordered" evidence="17">
    <location>
        <begin position="772"/>
        <end position="812"/>
    </location>
</feature>
<evidence type="ECO:0000256" key="8">
    <source>
        <dbReference type="ARBA" id="ARBA00022660"/>
    </source>
</evidence>